<dbReference type="InterPro" id="IPR015879">
    <property type="entry name" value="Ring_hydroxy_dOase_asu_C_dom"/>
</dbReference>
<name>A0A6J7PVF7_9ZZZZ</name>
<evidence type="ECO:0000256" key="1">
    <source>
        <dbReference type="ARBA" id="ARBA00008751"/>
    </source>
</evidence>
<dbReference type="EMBL" id="CAFBLT010000001">
    <property type="protein sequence ID" value="CAB4873773.1"/>
    <property type="molecule type" value="Genomic_DNA"/>
</dbReference>
<dbReference type="Gene3D" id="2.102.10.10">
    <property type="entry name" value="Rieske [2Fe-2S] iron-sulphur domain"/>
    <property type="match status" value="1"/>
</dbReference>
<keyword evidence="3" id="KW-0479">Metal-binding</keyword>
<evidence type="ECO:0000313" key="10">
    <source>
        <dbReference type="EMBL" id="CAB5007273.1"/>
    </source>
</evidence>
<keyword evidence="5" id="KW-0408">Iron</keyword>
<evidence type="ECO:0000256" key="4">
    <source>
        <dbReference type="ARBA" id="ARBA00023002"/>
    </source>
</evidence>
<dbReference type="InterPro" id="IPR036922">
    <property type="entry name" value="Rieske_2Fe-2S_sf"/>
</dbReference>
<dbReference type="SUPFAM" id="SSF50022">
    <property type="entry name" value="ISP domain"/>
    <property type="match status" value="1"/>
</dbReference>
<dbReference type="InterPro" id="IPR017941">
    <property type="entry name" value="Rieske_2Fe-2S"/>
</dbReference>
<dbReference type="PROSITE" id="PS51296">
    <property type="entry name" value="RIESKE"/>
    <property type="match status" value="1"/>
</dbReference>
<keyword evidence="4" id="KW-0560">Oxidoreductase</keyword>
<proteinExistence type="inferred from homology"/>
<dbReference type="SUPFAM" id="SSF55961">
    <property type="entry name" value="Bet v1-like"/>
    <property type="match status" value="1"/>
</dbReference>
<dbReference type="GO" id="GO:0016491">
    <property type="term" value="F:oxidoreductase activity"/>
    <property type="evidence" value="ECO:0007669"/>
    <property type="project" value="UniProtKB-KW"/>
</dbReference>
<feature type="domain" description="Rieske" evidence="7">
    <location>
        <begin position="55"/>
        <end position="163"/>
    </location>
</feature>
<dbReference type="CDD" id="cd03469">
    <property type="entry name" value="Rieske_RO_Alpha_N"/>
    <property type="match status" value="1"/>
</dbReference>
<evidence type="ECO:0000256" key="5">
    <source>
        <dbReference type="ARBA" id="ARBA00023004"/>
    </source>
</evidence>
<keyword evidence="6" id="KW-0411">Iron-sulfur</keyword>
<dbReference type="InterPro" id="IPR001663">
    <property type="entry name" value="Rng_hydr_dOase-A"/>
</dbReference>
<dbReference type="GO" id="GO:0005506">
    <property type="term" value="F:iron ion binding"/>
    <property type="evidence" value="ECO:0007669"/>
    <property type="project" value="InterPro"/>
</dbReference>
<dbReference type="AlphaFoldDB" id="A0A6J7PVF7"/>
<reference evidence="10" key="1">
    <citation type="submission" date="2020-05" db="EMBL/GenBank/DDBJ databases">
        <authorList>
            <person name="Chiriac C."/>
            <person name="Salcher M."/>
            <person name="Ghai R."/>
            <person name="Kavagutti S V."/>
        </authorList>
    </citation>
    <scope>NUCLEOTIDE SEQUENCE</scope>
</reference>
<comment type="similarity">
    <text evidence="1">Belongs to the bacterial ring-hydroxylating dioxygenase alpha subunit family.</text>
</comment>
<dbReference type="Pfam" id="PF00355">
    <property type="entry name" value="Rieske"/>
    <property type="match status" value="1"/>
</dbReference>
<gene>
    <name evidence="8" type="ORF">UFOPK3164_00123</name>
    <name evidence="9" type="ORF">UFOPK3427_00986</name>
    <name evidence="10" type="ORF">UFOPK4112_00099</name>
</gene>
<dbReference type="CDD" id="cd00680">
    <property type="entry name" value="RHO_alpha_C"/>
    <property type="match status" value="1"/>
</dbReference>
<dbReference type="PANTHER" id="PTHR43756">
    <property type="entry name" value="CHOLINE MONOOXYGENASE, CHLOROPLASTIC"/>
    <property type="match status" value="1"/>
</dbReference>
<evidence type="ECO:0000313" key="8">
    <source>
        <dbReference type="EMBL" id="CAB4816784.1"/>
    </source>
</evidence>
<dbReference type="EMBL" id="CAFBPM010000001">
    <property type="protein sequence ID" value="CAB5007273.1"/>
    <property type="molecule type" value="Genomic_DNA"/>
</dbReference>
<dbReference type="EMBL" id="CAFABE010000003">
    <property type="protein sequence ID" value="CAB4816784.1"/>
    <property type="molecule type" value="Genomic_DNA"/>
</dbReference>
<protein>
    <submittedName>
        <fullName evidence="10">Unannotated protein</fullName>
    </submittedName>
</protein>
<dbReference type="PANTHER" id="PTHR43756:SF1">
    <property type="entry name" value="3-PHENYLPROPIONATE_CINNAMIC ACID DIOXYGENASE SUBUNIT ALPHA"/>
    <property type="match status" value="1"/>
</dbReference>
<organism evidence="10">
    <name type="scientific">freshwater metagenome</name>
    <dbReference type="NCBI Taxonomy" id="449393"/>
    <lineage>
        <taxon>unclassified sequences</taxon>
        <taxon>metagenomes</taxon>
        <taxon>ecological metagenomes</taxon>
    </lineage>
</organism>
<keyword evidence="2" id="KW-0001">2Fe-2S</keyword>
<evidence type="ECO:0000259" key="7">
    <source>
        <dbReference type="PROSITE" id="PS51296"/>
    </source>
</evidence>
<dbReference type="PRINTS" id="PR00090">
    <property type="entry name" value="RNGDIOXGNASE"/>
</dbReference>
<dbReference type="GO" id="GO:0051537">
    <property type="term" value="F:2 iron, 2 sulfur cluster binding"/>
    <property type="evidence" value="ECO:0007669"/>
    <property type="project" value="UniProtKB-KW"/>
</dbReference>
<accession>A0A6J7PVF7</accession>
<dbReference type="Gene3D" id="3.90.380.10">
    <property type="entry name" value="Naphthalene 1,2-dioxygenase Alpha Subunit, Chain A, domain 1"/>
    <property type="match status" value="1"/>
</dbReference>
<evidence type="ECO:0000313" key="9">
    <source>
        <dbReference type="EMBL" id="CAB4873773.1"/>
    </source>
</evidence>
<sequence>MDAALDRSIRERIEVEKARTAPPPDAIAVPQIPTGRYTDPEFYELEKAKVFGRCWLFVGHESEWSVPGSYRMTHRSGAPIVVVRGQDGVLRAFYNSCRHRGAPVTRDECGTARRLTCQYHSWSYGTDGILKTVPDSRSFVGLDKDSLGLIPVRCEIWDGWVFISEDAGACPLVEFLGPIADQMSEINGPGMRAVGTQVHQLDCNWKLMVDAFLEVYHVRTVHPDNAALLYNDQSATVSMLPNGHSRLTVEKHDIFQDFPMVSEEHDNPAIPLLWRQTSTSFGIFPNLVVPVDTGAFTFLCMWPTGPATTELELRWYAPEWSGDEVPQEHLDRMELFETVMAQDKANMAPIQASISSPGARPLQLGWHERLIHHFERAVDKFIGTDALPPETAMSDQLDDYVEAI</sequence>
<evidence type="ECO:0000256" key="6">
    <source>
        <dbReference type="ARBA" id="ARBA00023014"/>
    </source>
</evidence>
<dbReference type="Pfam" id="PF00848">
    <property type="entry name" value="Ring_hydroxyl_A"/>
    <property type="match status" value="1"/>
</dbReference>
<evidence type="ECO:0000256" key="3">
    <source>
        <dbReference type="ARBA" id="ARBA00022723"/>
    </source>
</evidence>
<evidence type="ECO:0000256" key="2">
    <source>
        <dbReference type="ARBA" id="ARBA00022714"/>
    </source>
</evidence>